<evidence type="ECO:0000313" key="1">
    <source>
        <dbReference type="EMBL" id="KAF9474447.1"/>
    </source>
</evidence>
<accession>A0A9P5YS05</accession>
<sequence>MEYVSLAFGESIHGGIFVADDFKKDNLDAPITLFMPDALLDLQGKLSSHTEYALSEAFKYQSLVPSIIVSNYNEVVVFFPPNRKAPRVLFERVCTT</sequence>
<proteinExistence type="predicted"/>
<organism evidence="1 2">
    <name type="scientific">Pholiota conissans</name>
    <dbReference type="NCBI Taxonomy" id="109636"/>
    <lineage>
        <taxon>Eukaryota</taxon>
        <taxon>Fungi</taxon>
        <taxon>Dikarya</taxon>
        <taxon>Basidiomycota</taxon>
        <taxon>Agaricomycotina</taxon>
        <taxon>Agaricomycetes</taxon>
        <taxon>Agaricomycetidae</taxon>
        <taxon>Agaricales</taxon>
        <taxon>Agaricineae</taxon>
        <taxon>Strophariaceae</taxon>
        <taxon>Pholiota</taxon>
    </lineage>
</organism>
<dbReference type="Proteomes" id="UP000807469">
    <property type="component" value="Unassembled WGS sequence"/>
</dbReference>
<dbReference type="EMBL" id="MU155378">
    <property type="protein sequence ID" value="KAF9474447.1"/>
    <property type="molecule type" value="Genomic_DNA"/>
</dbReference>
<reference evidence="1" key="1">
    <citation type="submission" date="2020-11" db="EMBL/GenBank/DDBJ databases">
        <authorList>
            <consortium name="DOE Joint Genome Institute"/>
            <person name="Ahrendt S."/>
            <person name="Riley R."/>
            <person name="Andreopoulos W."/>
            <person name="Labutti K."/>
            <person name="Pangilinan J."/>
            <person name="Ruiz-Duenas F.J."/>
            <person name="Barrasa J.M."/>
            <person name="Sanchez-Garcia M."/>
            <person name="Camarero S."/>
            <person name="Miyauchi S."/>
            <person name="Serrano A."/>
            <person name="Linde D."/>
            <person name="Babiker R."/>
            <person name="Drula E."/>
            <person name="Ayuso-Fernandez I."/>
            <person name="Pacheco R."/>
            <person name="Padilla G."/>
            <person name="Ferreira P."/>
            <person name="Barriuso J."/>
            <person name="Kellner H."/>
            <person name="Castanera R."/>
            <person name="Alfaro M."/>
            <person name="Ramirez L."/>
            <person name="Pisabarro A.G."/>
            <person name="Kuo A."/>
            <person name="Tritt A."/>
            <person name="Lipzen A."/>
            <person name="He G."/>
            <person name="Yan M."/>
            <person name="Ng V."/>
            <person name="Cullen D."/>
            <person name="Martin F."/>
            <person name="Rosso M.-N."/>
            <person name="Henrissat B."/>
            <person name="Hibbett D."/>
            <person name="Martinez A.T."/>
            <person name="Grigoriev I.V."/>
        </authorList>
    </citation>
    <scope>NUCLEOTIDE SEQUENCE</scope>
    <source>
        <strain evidence="1">CIRM-BRFM 674</strain>
    </source>
</reference>
<evidence type="ECO:0000313" key="2">
    <source>
        <dbReference type="Proteomes" id="UP000807469"/>
    </source>
</evidence>
<dbReference type="AlphaFoldDB" id="A0A9P5YS05"/>
<comment type="caution">
    <text evidence="1">The sequence shown here is derived from an EMBL/GenBank/DDBJ whole genome shotgun (WGS) entry which is preliminary data.</text>
</comment>
<protein>
    <submittedName>
        <fullName evidence="1">Uncharacterized protein</fullName>
    </submittedName>
</protein>
<keyword evidence="2" id="KW-1185">Reference proteome</keyword>
<name>A0A9P5YS05_9AGAR</name>
<gene>
    <name evidence="1" type="ORF">BDN70DRAFT_314636</name>
</gene>